<evidence type="ECO:0000313" key="2">
    <source>
        <dbReference type="EMBL" id="PQV57623.1"/>
    </source>
</evidence>
<sequence>MSDQLRPGPAHWAVVHPARHLPVVSGANLGDPIAGEGLCEPGDVYRLVPDAAGMRLRLGLCDGGGRAVAEGSEIGAPGEAIRPQSHFTFMSADGEQVEAILLSVGETGAEYLLPLSPLSPRTDYTLLAARPADGSLPLTDLICVSFAAGTRITLPDGRQERIEALAVGDRVLTRDHGPQEIRWIGRATLRAKGAFAPVVVRPGVLGNGSKLIVSPHHRLFLYQRGTPRVGGMAEILVQAKHLVDDATILRREGGFVDYFSLVFDRHEIVFAEGIAAESLMVNPATVEHLPPELSEELRRRFPRLSQTQHFGTEIGRDAVAGLGGIGIPPTEEG</sequence>
<reference evidence="2 3" key="1">
    <citation type="submission" date="2018-02" db="EMBL/GenBank/DDBJ databases">
        <title>Genomic Encyclopedia of Archaeal and Bacterial Type Strains, Phase II (KMG-II): from individual species to whole genera.</title>
        <authorList>
            <person name="Goeker M."/>
        </authorList>
    </citation>
    <scope>NUCLEOTIDE SEQUENCE [LARGE SCALE GENOMIC DNA]</scope>
    <source>
        <strain evidence="2 3">DSM 18921</strain>
    </source>
</reference>
<dbReference type="InterPro" id="IPR028992">
    <property type="entry name" value="Hedgehog/Intein_dom"/>
</dbReference>
<keyword evidence="3" id="KW-1185">Reference proteome</keyword>
<gene>
    <name evidence="2" type="ORF">LX70_01429</name>
</gene>
<accession>A0A2S8SA22</accession>
<proteinExistence type="predicted"/>
<feature type="domain" description="Hint" evidence="1">
    <location>
        <begin position="143"/>
        <end position="251"/>
    </location>
</feature>
<protein>
    <submittedName>
        <fullName evidence="2">Hint domain-containing protein</fullName>
    </submittedName>
</protein>
<comment type="caution">
    <text evidence="2">The sequence shown here is derived from an EMBL/GenBank/DDBJ whole genome shotgun (WGS) entry which is preliminary data.</text>
</comment>
<dbReference type="EMBL" id="PVEP01000002">
    <property type="protein sequence ID" value="PQV57623.1"/>
    <property type="molecule type" value="Genomic_DNA"/>
</dbReference>
<dbReference type="InterPro" id="IPR036844">
    <property type="entry name" value="Hint_dom_sf"/>
</dbReference>
<evidence type="ECO:0000259" key="1">
    <source>
        <dbReference type="SMART" id="SM00306"/>
    </source>
</evidence>
<dbReference type="Pfam" id="PF13403">
    <property type="entry name" value="Hint_2"/>
    <property type="match status" value="1"/>
</dbReference>
<name>A0A2S8SA22_9RHOB</name>
<evidence type="ECO:0000313" key="3">
    <source>
        <dbReference type="Proteomes" id="UP000238338"/>
    </source>
</evidence>
<dbReference type="RefSeq" id="WP_105513856.1">
    <property type="nucleotide sequence ID" value="NZ_PVEP01000002.1"/>
</dbReference>
<dbReference type="OrthoDB" id="6305173at2"/>
<dbReference type="InterPro" id="IPR003587">
    <property type="entry name" value="Hint_dom_N"/>
</dbReference>
<dbReference type="GO" id="GO:0016539">
    <property type="term" value="P:intein-mediated protein splicing"/>
    <property type="evidence" value="ECO:0007669"/>
    <property type="project" value="InterPro"/>
</dbReference>
<dbReference type="PROSITE" id="PS50817">
    <property type="entry name" value="INTEIN_N_TER"/>
    <property type="match status" value="1"/>
</dbReference>
<dbReference type="CDD" id="cd00081">
    <property type="entry name" value="Hint"/>
    <property type="match status" value="1"/>
</dbReference>
<dbReference type="SUPFAM" id="SSF51294">
    <property type="entry name" value="Hedgehog/intein (Hint) domain"/>
    <property type="match status" value="1"/>
</dbReference>
<dbReference type="AlphaFoldDB" id="A0A2S8SA22"/>
<organism evidence="2 3">
    <name type="scientific">Albidovulum denitrificans</name>
    <dbReference type="NCBI Taxonomy" id="404881"/>
    <lineage>
        <taxon>Bacteria</taxon>
        <taxon>Pseudomonadati</taxon>
        <taxon>Pseudomonadota</taxon>
        <taxon>Alphaproteobacteria</taxon>
        <taxon>Rhodobacterales</taxon>
        <taxon>Paracoccaceae</taxon>
        <taxon>Albidovulum</taxon>
    </lineage>
</organism>
<dbReference type="Proteomes" id="UP000238338">
    <property type="component" value="Unassembled WGS sequence"/>
</dbReference>
<dbReference type="SMART" id="SM00306">
    <property type="entry name" value="HintN"/>
    <property type="match status" value="1"/>
</dbReference>
<dbReference type="Gene3D" id="2.170.16.10">
    <property type="entry name" value="Hedgehog/Intein (Hint) domain"/>
    <property type="match status" value="1"/>
</dbReference>
<dbReference type="InterPro" id="IPR006141">
    <property type="entry name" value="Intein_N"/>
</dbReference>